<keyword evidence="2" id="KW-1185">Reference proteome</keyword>
<sequence>MAKKKGKEQSSLATYLLKNFEGDLRELHLFTGIPYNKLTKGVNNQLHLDLRDFLLIALAVRPDSLNSMATEVFSNFQIPLEESNSDNLSIANKNVDTIIDSLVDDNNSVFDNFMLLHMKSKQQLSKISGFGVNVISSLMLRESTITSKLIAVKFYKLCQALERNFEYWARKIYPDLELTTEEERKALGDNFYKNQPITENE</sequence>
<protein>
    <submittedName>
        <fullName evidence="1">Uncharacterized protein</fullName>
    </submittedName>
</protein>
<comment type="caution">
    <text evidence="1">The sequence shown here is derived from an EMBL/GenBank/DDBJ whole genome shotgun (WGS) entry which is preliminary data.</text>
</comment>
<dbReference type="RefSeq" id="WP_210355096.1">
    <property type="nucleotide sequence ID" value="NZ_JAEQMU010000004.1"/>
</dbReference>
<accession>A0ABW5KYJ8</accession>
<dbReference type="EMBL" id="JBHULD010000004">
    <property type="protein sequence ID" value="MFD2553554.1"/>
    <property type="molecule type" value="Genomic_DNA"/>
</dbReference>
<organism evidence="1 2">
    <name type="scientific">Sphingobacterium tabacisoli</name>
    <dbReference type="NCBI Taxonomy" id="2044855"/>
    <lineage>
        <taxon>Bacteria</taxon>
        <taxon>Pseudomonadati</taxon>
        <taxon>Bacteroidota</taxon>
        <taxon>Sphingobacteriia</taxon>
        <taxon>Sphingobacteriales</taxon>
        <taxon>Sphingobacteriaceae</taxon>
        <taxon>Sphingobacterium</taxon>
    </lineage>
</organism>
<gene>
    <name evidence="1" type="ORF">ACFSQW_04075</name>
</gene>
<reference evidence="2" key="1">
    <citation type="journal article" date="2019" name="Int. J. Syst. Evol. Microbiol.">
        <title>The Global Catalogue of Microorganisms (GCM) 10K type strain sequencing project: providing services to taxonomists for standard genome sequencing and annotation.</title>
        <authorList>
            <consortium name="The Broad Institute Genomics Platform"/>
            <consortium name="The Broad Institute Genome Sequencing Center for Infectious Disease"/>
            <person name="Wu L."/>
            <person name="Ma J."/>
        </authorList>
    </citation>
    <scope>NUCLEOTIDE SEQUENCE [LARGE SCALE GENOMIC DNA]</scope>
    <source>
        <strain evidence="2">KCTC 52298</strain>
    </source>
</reference>
<name>A0ABW5KYJ8_9SPHI</name>
<dbReference type="Proteomes" id="UP001597440">
    <property type="component" value="Unassembled WGS sequence"/>
</dbReference>
<evidence type="ECO:0000313" key="1">
    <source>
        <dbReference type="EMBL" id="MFD2553554.1"/>
    </source>
</evidence>
<proteinExistence type="predicted"/>
<evidence type="ECO:0000313" key="2">
    <source>
        <dbReference type="Proteomes" id="UP001597440"/>
    </source>
</evidence>